<evidence type="ECO:0000256" key="1">
    <source>
        <dbReference type="ARBA" id="ARBA00001282"/>
    </source>
</evidence>
<comment type="catalytic activity">
    <reaction evidence="1 7">
        <text>2-C-methyl-D-erythritol 4-phosphate + CTP + H(+) = 4-CDP-2-C-methyl-D-erythritol + diphosphate</text>
        <dbReference type="Rhea" id="RHEA:13429"/>
        <dbReference type="ChEBI" id="CHEBI:15378"/>
        <dbReference type="ChEBI" id="CHEBI:33019"/>
        <dbReference type="ChEBI" id="CHEBI:37563"/>
        <dbReference type="ChEBI" id="CHEBI:57823"/>
        <dbReference type="ChEBI" id="CHEBI:58262"/>
        <dbReference type="EC" id="2.7.7.60"/>
    </reaction>
</comment>
<dbReference type="PANTHER" id="PTHR32125:SF4">
    <property type="entry name" value="2-C-METHYL-D-ERYTHRITOL 4-PHOSPHATE CYTIDYLYLTRANSFERASE, CHLOROPLASTIC"/>
    <property type="match status" value="1"/>
</dbReference>
<evidence type="ECO:0000256" key="6">
    <source>
        <dbReference type="ARBA" id="ARBA00023229"/>
    </source>
</evidence>
<reference evidence="8 9" key="1">
    <citation type="submission" date="2024-02" db="EMBL/GenBank/DDBJ databases">
        <title>Bacteria isolated from the canopy kelp, Nereocystis luetkeana.</title>
        <authorList>
            <person name="Pfister C.A."/>
            <person name="Younker I.T."/>
            <person name="Light S.H."/>
        </authorList>
    </citation>
    <scope>NUCLEOTIDE SEQUENCE [LARGE SCALE GENOMIC DNA]</scope>
    <source>
        <strain evidence="8 9">TI.2.07</strain>
    </source>
</reference>
<dbReference type="SUPFAM" id="SSF53448">
    <property type="entry name" value="Nucleotide-diphospho-sugar transferases"/>
    <property type="match status" value="1"/>
</dbReference>
<dbReference type="CDD" id="cd02516">
    <property type="entry name" value="CDP-ME_synthetase"/>
    <property type="match status" value="1"/>
</dbReference>
<evidence type="ECO:0000256" key="5">
    <source>
        <dbReference type="ARBA" id="ARBA00022695"/>
    </source>
</evidence>
<evidence type="ECO:0000256" key="2">
    <source>
        <dbReference type="ARBA" id="ARBA00004787"/>
    </source>
</evidence>
<dbReference type="PANTHER" id="PTHR32125">
    <property type="entry name" value="2-C-METHYL-D-ERYTHRITOL 4-PHOSPHATE CYTIDYLYLTRANSFERASE, CHLOROPLASTIC"/>
    <property type="match status" value="1"/>
</dbReference>
<name>A0ABU9HG36_9GAMM</name>
<evidence type="ECO:0000313" key="8">
    <source>
        <dbReference type="EMBL" id="MEL0660870.1"/>
    </source>
</evidence>
<dbReference type="NCBIfam" id="TIGR00453">
    <property type="entry name" value="ispD"/>
    <property type="match status" value="1"/>
</dbReference>
<comment type="pathway">
    <text evidence="2 7">Isoprenoid biosynthesis; isopentenyl diphosphate biosynthesis via DXP pathway; isopentenyl diphosphate from 1-deoxy-D-xylulose 5-phosphate: step 2/6.</text>
</comment>
<organism evidence="8 9">
    <name type="scientific">Psychromonas arctica</name>
    <dbReference type="NCBI Taxonomy" id="168275"/>
    <lineage>
        <taxon>Bacteria</taxon>
        <taxon>Pseudomonadati</taxon>
        <taxon>Pseudomonadota</taxon>
        <taxon>Gammaproteobacteria</taxon>
        <taxon>Alteromonadales</taxon>
        <taxon>Psychromonadaceae</taxon>
        <taxon>Psychromonas</taxon>
    </lineage>
</organism>
<dbReference type="InterPro" id="IPR050088">
    <property type="entry name" value="IspD/TarI_cytidylyltransf_bact"/>
</dbReference>
<evidence type="ECO:0000256" key="4">
    <source>
        <dbReference type="ARBA" id="ARBA00022679"/>
    </source>
</evidence>
<dbReference type="Pfam" id="PF01128">
    <property type="entry name" value="IspD"/>
    <property type="match status" value="1"/>
</dbReference>
<dbReference type="EC" id="2.7.7.60" evidence="7"/>
<dbReference type="HAMAP" id="MF_00108">
    <property type="entry name" value="IspD"/>
    <property type="match status" value="1"/>
</dbReference>
<accession>A0ABU9HG36</accession>
<evidence type="ECO:0000313" key="9">
    <source>
        <dbReference type="Proteomes" id="UP001366060"/>
    </source>
</evidence>
<dbReference type="InterPro" id="IPR018294">
    <property type="entry name" value="ISPD_synthase_CS"/>
</dbReference>
<dbReference type="InterPro" id="IPR034683">
    <property type="entry name" value="IspD/TarI"/>
</dbReference>
<proteinExistence type="inferred from homology"/>
<keyword evidence="9" id="KW-1185">Reference proteome</keyword>
<dbReference type="PROSITE" id="PS01295">
    <property type="entry name" value="ISPD"/>
    <property type="match status" value="1"/>
</dbReference>
<comment type="caution">
    <text evidence="8">The sequence shown here is derived from an EMBL/GenBank/DDBJ whole genome shotgun (WGS) entry which is preliminary data.</text>
</comment>
<gene>
    <name evidence="7 8" type="primary">ispD</name>
    <name evidence="8" type="ORF">V6255_17190</name>
</gene>
<comment type="function">
    <text evidence="7">Catalyzes the formation of 4-diphosphocytidyl-2-C-methyl-D-erythritol from CTP and 2-C-methyl-D-erythritol 4-phosphate (MEP).</text>
</comment>
<keyword evidence="4 7" id="KW-0808">Transferase</keyword>
<dbReference type="RefSeq" id="WP_341629245.1">
    <property type="nucleotide sequence ID" value="NZ_JBAKBA010000063.1"/>
</dbReference>
<evidence type="ECO:0000256" key="3">
    <source>
        <dbReference type="ARBA" id="ARBA00009789"/>
    </source>
</evidence>
<comment type="similarity">
    <text evidence="3 7">Belongs to the IspD/TarI cytidylyltransferase family. IspD subfamily.</text>
</comment>
<feature type="site" description="Transition state stabilizer" evidence="7">
    <location>
        <position position="25"/>
    </location>
</feature>
<sequence>MSELSFSVVIPAAGIGKRVGADIPKQYLAILDKTIIEHSIAPFLAHPDIKKVIVSVAKNDQWFKTLSVAQHPKLTIVEGGKERVDSVLNALKTLSNNDYVLVHDAARPCLQTSDIDKLISHARATETGAMLACRVRDTMKRTDQDNQIEHTVERQNLWHALTPQMFNNQQLITAISNIDEQHLITDEASAIELAGGSVTIIEGRSDNLKVTQSEDLLLAEFYLSKLGS</sequence>
<dbReference type="InterPro" id="IPR029044">
    <property type="entry name" value="Nucleotide-diphossugar_trans"/>
</dbReference>
<keyword evidence="5 7" id="KW-0548">Nucleotidyltransferase</keyword>
<evidence type="ECO:0000256" key="7">
    <source>
        <dbReference type="HAMAP-Rule" id="MF_00108"/>
    </source>
</evidence>
<feature type="site" description="Positions MEP for the nucleophilic attack" evidence="7">
    <location>
        <position position="209"/>
    </location>
</feature>
<dbReference type="EMBL" id="JBAKBA010000063">
    <property type="protein sequence ID" value="MEL0660870.1"/>
    <property type="molecule type" value="Genomic_DNA"/>
</dbReference>
<feature type="site" description="Positions MEP for the nucleophilic attack" evidence="7">
    <location>
        <position position="154"/>
    </location>
</feature>
<dbReference type="GO" id="GO:0050518">
    <property type="term" value="F:2-C-methyl-D-erythritol 4-phosphate cytidylyltransferase activity"/>
    <property type="evidence" value="ECO:0007669"/>
    <property type="project" value="UniProtKB-EC"/>
</dbReference>
<dbReference type="InterPro" id="IPR001228">
    <property type="entry name" value="IspD"/>
</dbReference>
<dbReference type="Gene3D" id="3.90.550.10">
    <property type="entry name" value="Spore Coat Polysaccharide Biosynthesis Protein SpsA, Chain A"/>
    <property type="match status" value="1"/>
</dbReference>
<protein>
    <recommendedName>
        <fullName evidence="7">2-C-methyl-D-erythritol 4-phosphate cytidylyltransferase</fullName>
        <ecNumber evidence="7">2.7.7.60</ecNumber>
    </recommendedName>
    <alternativeName>
        <fullName evidence="7">4-diphosphocytidyl-2C-methyl-D-erythritol synthase</fullName>
    </alternativeName>
    <alternativeName>
        <fullName evidence="7">MEP cytidylyltransferase</fullName>
        <shortName evidence="7">MCT</shortName>
    </alternativeName>
</protein>
<feature type="site" description="Transition state stabilizer" evidence="7">
    <location>
        <position position="18"/>
    </location>
</feature>
<keyword evidence="6 7" id="KW-0414">Isoprene biosynthesis</keyword>
<dbReference type="Proteomes" id="UP001366060">
    <property type="component" value="Unassembled WGS sequence"/>
</dbReference>